<dbReference type="eggNOG" id="ENOG5032FEB">
    <property type="taxonomic scope" value="Bacteria"/>
</dbReference>
<name>S0KUY4_9ENTE</name>
<dbReference type="Proteomes" id="UP000015961">
    <property type="component" value="Unassembled WGS sequence"/>
</dbReference>
<sequence>MIIIKNQTSIHFLTEEHDKEIIIELVTRMTKLQTCDLIIPQIENKKTVIQNTGDILLVSLSFITKIEFLNSLSSQYTYINFIHPRALSQFDESKLLMQVIALSKSVSLNEISKTSRNGWRFFDYYQELK</sequence>
<dbReference type="RefSeq" id="WP_016185080.1">
    <property type="nucleotide sequence ID" value="NZ_ASWO01000001.1"/>
</dbReference>
<accession>S0KUY4</accession>
<keyword evidence="2" id="KW-1185">Reference proteome</keyword>
<evidence type="ECO:0000313" key="1">
    <source>
        <dbReference type="EMBL" id="EOT87526.1"/>
    </source>
</evidence>
<dbReference type="EMBL" id="ASWO01000001">
    <property type="protein sequence ID" value="EOT87526.1"/>
    <property type="molecule type" value="Genomic_DNA"/>
</dbReference>
<evidence type="ECO:0000313" key="2">
    <source>
        <dbReference type="Proteomes" id="UP000015961"/>
    </source>
</evidence>
<comment type="caution">
    <text evidence="1">The sequence shown here is derived from an EMBL/GenBank/DDBJ whole genome shotgun (WGS) entry which is preliminary data.</text>
</comment>
<reference evidence="1 2" key="1">
    <citation type="submission" date="2013-03" db="EMBL/GenBank/DDBJ databases">
        <title>The Genome Sequence of Enterococcus sulfureus ATCC_49903 (PacBio/Illumina hybrid assembly).</title>
        <authorList>
            <consortium name="The Broad Institute Genomics Platform"/>
            <consortium name="The Broad Institute Genome Sequencing Center for Infectious Disease"/>
            <person name="Earl A."/>
            <person name="Russ C."/>
            <person name="Gilmore M."/>
            <person name="Surin D."/>
            <person name="Walker B."/>
            <person name="Young S."/>
            <person name="Zeng Q."/>
            <person name="Gargeya S."/>
            <person name="Fitzgerald M."/>
            <person name="Haas B."/>
            <person name="Abouelleil A."/>
            <person name="Allen A.W."/>
            <person name="Alvarado L."/>
            <person name="Arachchi H.M."/>
            <person name="Berlin A.M."/>
            <person name="Chapman S.B."/>
            <person name="Gainer-Dewar J."/>
            <person name="Goldberg J."/>
            <person name="Griggs A."/>
            <person name="Gujja S."/>
            <person name="Hansen M."/>
            <person name="Howarth C."/>
            <person name="Imamovic A."/>
            <person name="Ireland A."/>
            <person name="Larimer J."/>
            <person name="McCowan C."/>
            <person name="Murphy C."/>
            <person name="Pearson M."/>
            <person name="Poon T.W."/>
            <person name="Priest M."/>
            <person name="Roberts A."/>
            <person name="Saif S."/>
            <person name="Shea T."/>
            <person name="Sisk P."/>
            <person name="Sykes S."/>
            <person name="Wortman J."/>
            <person name="Nusbaum C."/>
            <person name="Birren B."/>
        </authorList>
    </citation>
    <scope>NUCLEOTIDE SEQUENCE [LARGE SCALE GENOMIC DNA]</scope>
    <source>
        <strain evidence="1 2">ATCC 49903</strain>
    </source>
</reference>
<dbReference type="STRING" id="1140003.OMY_00589"/>
<dbReference type="AlphaFoldDB" id="S0KUY4"/>
<gene>
    <name evidence="1" type="ORF">I573_00582</name>
</gene>
<organism evidence="1 2">
    <name type="scientific">Enterococcus sulfureus ATCC 49903</name>
    <dbReference type="NCBI Taxonomy" id="1140003"/>
    <lineage>
        <taxon>Bacteria</taxon>
        <taxon>Bacillati</taxon>
        <taxon>Bacillota</taxon>
        <taxon>Bacilli</taxon>
        <taxon>Lactobacillales</taxon>
        <taxon>Enterococcaceae</taxon>
        <taxon>Enterococcus</taxon>
    </lineage>
</organism>
<protein>
    <submittedName>
        <fullName evidence="1">Uncharacterized protein</fullName>
    </submittedName>
</protein>
<proteinExistence type="predicted"/>